<dbReference type="Pfam" id="PF20001">
    <property type="entry name" value="DUF6428"/>
    <property type="match status" value="1"/>
</dbReference>
<evidence type="ECO:0000313" key="2">
    <source>
        <dbReference type="Proteomes" id="UP000524404"/>
    </source>
</evidence>
<reference evidence="1 2" key="1">
    <citation type="submission" date="2020-08" db="EMBL/GenBank/DDBJ databases">
        <title>Functional genomics of gut bacteria from endangered species of beetles.</title>
        <authorList>
            <person name="Carlos-Shanley C."/>
        </authorList>
    </citation>
    <scope>NUCLEOTIDE SEQUENCE [LARGE SCALE GENOMIC DNA]</scope>
    <source>
        <strain evidence="1 2">S00070</strain>
    </source>
</reference>
<organism evidence="1 2">
    <name type="scientific">Arcicella rosea</name>
    <dbReference type="NCBI Taxonomy" id="502909"/>
    <lineage>
        <taxon>Bacteria</taxon>
        <taxon>Pseudomonadati</taxon>
        <taxon>Bacteroidota</taxon>
        <taxon>Cytophagia</taxon>
        <taxon>Cytophagales</taxon>
        <taxon>Flectobacillaceae</taxon>
        <taxon>Arcicella</taxon>
    </lineage>
</organism>
<comment type="caution">
    <text evidence="1">The sequence shown here is derived from an EMBL/GenBank/DDBJ whole genome shotgun (WGS) entry which is preliminary data.</text>
</comment>
<dbReference type="RefSeq" id="WP_184131973.1">
    <property type="nucleotide sequence ID" value="NZ_JACHKT010000006.1"/>
</dbReference>
<dbReference type="InterPro" id="IPR045534">
    <property type="entry name" value="DUF6428"/>
</dbReference>
<dbReference type="AlphaFoldDB" id="A0A841ENM2"/>
<protein>
    <submittedName>
        <fullName evidence="1">Uncharacterized protein</fullName>
    </submittedName>
</protein>
<dbReference type="Proteomes" id="UP000524404">
    <property type="component" value="Unassembled WGS sequence"/>
</dbReference>
<dbReference type="EMBL" id="JACHKT010000006">
    <property type="protein sequence ID" value="MBB6002623.1"/>
    <property type="molecule type" value="Genomic_DNA"/>
</dbReference>
<name>A0A841ENM2_9BACT</name>
<gene>
    <name evidence="1" type="ORF">HNP25_001275</name>
</gene>
<accession>A0A841ENM2</accession>
<keyword evidence="2" id="KW-1185">Reference proteome</keyword>
<proteinExistence type="predicted"/>
<sequence>MILSEIKAILATAQEVSFELENGQRVPAHFHVTEVGVITKNFIDCGGTVRNEKVANFQLWNANDFDHRLAPQKLLGIIALSEKVLGMEDLPIEVEYQGETIGKYGLSFNGQKFILVSQQTNCLAQDKCGIPPVKKKISLADLAVANPNACTPGGGCC</sequence>
<evidence type="ECO:0000313" key="1">
    <source>
        <dbReference type="EMBL" id="MBB6002623.1"/>
    </source>
</evidence>